<dbReference type="GO" id="GO:0004140">
    <property type="term" value="F:dephospho-CoA kinase activity"/>
    <property type="evidence" value="ECO:0007669"/>
    <property type="project" value="UniProtKB-UniRule"/>
</dbReference>
<keyword evidence="7 9" id="KW-0808">Transferase</keyword>
<keyword evidence="5 7" id="KW-0067">ATP-binding</keyword>
<dbReference type="Gene3D" id="3.30.460.10">
    <property type="entry name" value="Beta Polymerase, domain 2"/>
    <property type="match status" value="1"/>
</dbReference>
<comment type="subcellular location">
    <subcellularLocation>
        <location evidence="7">Cytoplasm</location>
    </subcellularLocation>
</comment>
<dbReference type="GO" id="GO:0015937">
    <property type="term" value="P:coenzyme A biosynthetic process"/>
    <property type="evidence" value="ECO:0007669"/>
    <property type="project" value="UniProtKB-UniRule"/>
</dbReference>
<dbReference type="InterPro" id="IPR007344">
    <property type="entry name" value="GrpB/CoaE"/>
</dbReference>
<comment type="similarity">
    <text evidence="2">In the C-terminal section; belongs to the UPF0157 (GrpB) family.</text>
</comment>
<dbReference type="Gene3D" id="3.40.50.300">
    <property type="entry name" value="P-loop containing nucleotide triphosphate hydrolases"/>
    <property type="match status" value="1"/>
</dbReference>
<dbReference type="PANTHER" id="PTHR10695">
    <property type="entry name" value="DEPHOSPHO-COA KINASE-RELATED"/>
    <property type="match status" value="1"/>
</dbReference>
<evidence type="ECO:0000313" key="9">
    <source>
        <dbReference type="EMBL" id="RBA40058.1"/>
    </source>
</evidence>
<organism evidence="9 10">
    <name type="scientific">Dietzia maris</name>
    <dbReference type="NCBI Taxonomy" id="37915"/>
    <lineage>
        <taxon>Bacteria</taxon>
        <taxon>Bacillati</taxon>
        <taxon>Actinomycetota</taxon>
        <taxon>Actinomycetes</taxon>
        <taxon>Mycobacteriales</taxon>
        <taxon>Dietziaceae</taxon>
        <taxon>Dietzia</taxon>
    </lineage>
</organism>
<sequence>MLMVGLTGGIGAGKSTVTAVLAEAGAVIVDADLIAREVVEPGSPGLAMLVAEFGEDILGPDGALDRAALAARAFVDAERTAALNAITHPLIGERTAELFGSAPEDAIVVHDMPLLVEGGMTPGYHLVIVVDTPEEIRLQRLVEFRGMPEDDARARMSRQATDEARRAAADVVIDNSGDRQTAVDLTSALVEVRLRPFEHNLRTGTPVVGDRTVVPFRPEWAGEAERACGRLRHVVGKIATRIDHVGPTAVEGLDAPDVIDLQVTVRDAAAVEVALRTLTEAGYVRDRSSERPLLHWCDPARPLEVSILAEDDPEHEFSLLMAEVIGADPDARAEYAEILRRADREETRQWERTLSEAVLRGR</sequence>
<dbReference type="SUPFAM" id="SSF52540">
    <property type="entry name" value="P-loop containing nucleoside triphosphate hydrolases"/>
    <property type="match status" value="1"/>
</dbReference>
<evidence type="ECO:0000256" key="7">
    <source>
        <dbReference type="HAMAP-Rule" id="MF_00376"/>
    </source>
</evidence>
<evidence type="ECO:0000256" key="1">
    <source>
        <dbReference type="ARBA" id="ARBA00008826"/>
    </source>
</evidence>
<comment type="pathway">
    <text evidence="7">Cofactor biosynthesis; coenzyme A biosynthesis; CoA from (R)-pantothenate: step 5/5.</text>
</comment>
<protein>
    <recommendedName>
        <fullName evidence="7 8">Dephospho-CoA kinase</fullName>
        <ecNumber evidence="7 8">2.7.1.24</ecNumber>
    </recommendedName>
    <alternativeName>
        <fullName evidence="7">Dephosphocoenzyme A kinase</fullName>
    </alternativeName>
</protein>
<evidence type="ECO:0000256" key="6">
    <source>
        <dbReference type="ARBA" id="ARBA00022993"/>
    </source>
</evidence>
<evidence type="ECO:0000256" key="8">
    <source>
        <dbReference type="NCBIfam" id="TIGR00152"/>
    </source>
</evidence>
<dbReference type="SUPFAM" id="SSF81301">
    <property type="entry name" value="Nucleotidyltransferase"/>
    <property type="match status" value="1"/>
</dbReference>
<keyword evidence="6 7" id="KW-0173">Coenzyme A biosynthesis</keyword>
<dbReference type="GO" id="GO:0005737">
    <property type="term" value="C:cytoplasm"/>
    <property type="evidence" value="ECO:0007669"/>
    <property type="project" value="UniProtKB-SubCell"/>
</dbReference>
<gene>
    <name evidence="7" type="primary">coaE</name>
    <name evidence="9" type="ORF">DQ226_01880</name>
</gene>
<dbReference type="PANTHER" id="PTHR10695:SF46">
    <property type="entry name" value="BIFUNCTIONAL COENZYME A SYNTHASE-RELATED"/>
    <property type="match status" value="1"/>
</dbReference>
<comment type="caution">
    <text evidence="9">The sequence shown here is derived from an EMBL/GenBank/DDBJ whole genome shotgun (WGS) entry which is preliminary data.</text>
</comment>
<proteinExistence type="inferred from homology"/>
<comment type="similarity">
    <text evidence="1">In the N-terminal section; belongs to the CoaE family.</text>
</comment>
<dbReference type="Pfam" id="PF01121">
    <property type="entry name" value="CoaE"/>
    <property type="match status" value="1"/>
</dbReference>
<keyword evidence="4 7" id="KW-0547">Nucleotide-binding</keyword>
<reference evidence="9 10" key="1">
    <citation type="submission" date="2018-06" db="EMBL/GenBank/DDBJ databases">
        <title>Whole genome sequencing of four bacterial strains from South Shetland trench revealing bio-synthetic gene clusters.</title>
        <authorList>
            <person name="Abdel-Mageed W.M."/>
            <person name="Lehri B."/>
            <person name="Jarmusch S.A."/>
            <person name="Miranda K."/>
            <person name="Goodfellow M."/>
            <person name="Jaspars M."/>
            <person name="Karlyshev A.V."/>
        </authorList>
    </citation>
    <scope>NUCLEOTIDE SEQUENCE [LARGE SCALE GENOMIC DNA]</scope>
    <source>
        <strain evidence="9 10">SST1</strain>
    </source>
</reference>
<dbReference type="PROSITE" id="PS51219">
    <property type="entry name" value="DPCK"/>
    <property type="match status" value="1"/>
</dbReference>
<dbReference type="HAMAP" id="MF_00376">
    <property type="entry name" value="Dephospho_CoA_kinase"/>
    <property type="match status" value="1"/>
</dbReference>
<dbReference type="NCBIfam" id="TIGR00152">
    <property type="entry name" value="dephospho-CoA kinase"/>
    <property type="match status" value="1"/>
</dbReference>
<comment type="function">
    <text evidence="7">Catalyzes the phosphorylation of the 3'-hydroxyl group of dephosphocoenzyme A to form coenzyme A.</text>
</comment>
<comment type="catalytic activity">
    <reaction evidence="7">
        <text>3'-dephospho-CoA + ATP = ADP + CoA + H(+)</text>
        <dbReference type="Rhea" id="RHEA:18245"/>
        <dbReference type="ChEBI" id="CHEBI:15378"/>
        <dbReference type="ChEBI" id="CHEBI:30616"/>
        <dbReference type="ChEBI" id="CHEBI:57287"/>
        <dbReference type="ChEBI" id="CHEBI:57328"/>
        <dbReference type="ChEBI" id="CHEBI:456216"/>
        <dbReference type="EC" id="2.7.1.24"/>
    </reaction>
</comment>
<dbReference type="InterPro" id="IPR027417">
    <property type="entry name" value="P-loop_NTPase"/>
</dbReference>
<dbReference type="Pfam" id="PF04229">
    <property type="entry name" value="GrpB"/>
    <property type="match status" value="1"/>
</dbReference>
<evidence type="ECO:0000313" key="10">
    <source>
        <dbReference type="Proteomes" id="UP000252187"/>
    </source>
</evidence>
<evidence type="ECO:0000256" key="5">
    <source>
        <dbReference type="ARBA" id="ARBA00022840"/>
    </source>
</evidence>
<dbReference type="EMBL" id="QNTT01000003">
    <property type="protein sequence ID" value="RBA40058.1"/>
    <property type="molecule type" value="Genomic_DNA"/>
</dbReference>
<evidence type="ECO:0000256" key="3">
    <source>
        <dbReference type="ARBA" id="ARBA00022490"/>
    </source>
</evidence>
<dbReference type="AlphaFoldDB" id="A0A365PDB3"/>
<dbReference type="CDD" id="cd02022">
    <property type="entry name" value="DPCK"/>
    <property type="match status" value="1"/>
</dbReference>
<comment type="similarity">
    <text evidence="7">Belongs to the CoaE family.</text>
</comment>
<dbReference type="UniPathway" id="UPA00241">
    <property type="reaction ID" value="UER00356"/>
</dbReference>
<dbReference type="Proteomes" id="UP000252187">
    <property type="component" value="Unassembled WGS sequence"/>
</dbReference>
<keyword evidence="3 7" id="KW-0963">Cytoplasm</keyword>
<evidence type="ECO:0000256" key="4">
    <source>
        <dbReference type="ARBA" id="ARBA00022741"/>
    </source>
</evidence>
<name>A0A365PDB3_9ACTN</name>
<accession>A0A365PDB3</accession>
<dbReference type="RefSeq" id="WP_096905573.1">
    <property type="nucleotide sequence ID" value="NZ_JAPWIO010000005.1"/>
</dbReference>
<dbReference type="InterPro" id="IPR043519">
    <property type="entry name" value="NT_sf"/>
</dbReference>
<dbReference type="NCBIfam" id="NF002879">
    <property type="entry name" value="PRK03333.1"/>
    <property type="match status" value="1"/>
</dbReference>
<dbReference type="GO" id="GO:0005524">
    <property type="term" value="F:ATP binding"/>
    <property type="evidence" value="ECO:0007669"/>
    <property type="project" value="UniProtKB-UniRule"/>
</dbReference>
<dbReference type="InterPro" id="IPR001977">
    <property type="entry name" value="Depp_CoAkinase"/>
</dbReference>
<keyword evidence="7 9" id="KW-0418">Kinase</keyword>
<feature type="binding site" evidence="7">
    <location>
        <begin position="11"/>
        <end position="16"/>
    </location>
    <ligand>
        <name>ATP</name>
        <dbReference type="ChEBI" id="CHEBI:30616"/>
    </ligand>
</feature>
<dbReference type="EC" id="2.7.1.24" evidence="7 8"/>
<evidence type="ECO:0000256" key="2">
    <source>
        <dbReference type="ARBA" id="ARBA00011058"/>
    </source>
</evidence>